<dbReference type="Proteomes" id="UP000176204">
    <property type="component" value="Chromosome I"/>
</dbReference>
<comment type="similarity">
    <text evidence="2">Belongs to the peptidase M16 family.</text>
</comment>
<organism evidence="11 12">
    <name type="scientific">Akkermansia glycaniphila</name>
    <dbReference type="NCBI Taxonomy" id="1679444"/>
    <lineage>
        <taxon>Bacteria</taxon>
        <taxon>Pseudomonadati</taxon>
        <taxon>Verrucomicrobiota</taxon>
        <taxon>Verrucomicrobiia</taxon>
        <taxon>Verrucomicrobiales</taxon>
        <taxon>Akkermansiaceae</taxon>
        <taxon>Akkermansia</taxon>
    </lineage>
</organism>
<evidence type="ECO:0000256" key="2">
    <source>
        <dbReference type="ARBA" id="ARBA00007261"/>
    </source>
</evidence>
<evidence type="ECO:0000256" key="1">
    <source>
        <dbReference type="ARBA" id="ARBA00001947"/>
    </source>
</evidence>
<accession>A0A1C7PDI9</accession>
<evidence type="ECO:0000313" key="11">
    <source>
        <dbReference type="EMBL" id="SEH94239.1"/>
    </source>
</evidence>
<dbReference type="EMBL" id="LT629973">
    <property type="protein sequence ID" value="SEH94239.1"/>
    <property type="molecule type" value="Genomic_DNA"/>
</dbReference>
<comment type="cofactor">
    <cofactor evidence="1">
        <name>Zn(2+)</name>
        <dbReference type="ChEBI" id="CHEBI:29105"/>
    </cofactor>
</comment>
<dbReference type="PANTHER" id="PTHR43690">
    <property type="entry name" value="NARDILYSIN"/>
    <property type="match status" value="1"/>
</dbReference>
<keyword evidence="12" id="KW-1185">Reference proteome</keyword>
<feature type="domain" description="Peptidase M16 C-terminal" evidence="10">
    <location>
        <begin position="693"/>
        <end position="871"/>
    </location>
</feature>
<proteinExistence type="inferred from homology"/>
<evidence type="ECO:0000256" key="6">
    <source>
        <dbReference type="ARBA" id="ARBA00022833"/>
    </source>
</evidence>
<feature type="domain" description="Peptidase M16 C-terminal" evidence="10">
    <location>
        <begin position="219"/>
        <end position="397"/>
    </location>
</feature>
<dbReference type="RefSeq" id="WP_067777884.1">
    <property type="nucleotide sequence ID" value="NZ_LIGX01000041.1"/>
</dbReference>
<dbReference type="GO" id="GO:0006508">
    <property type="term" value="P:proteolysis"/>
    <property type="evidence" value="ECO:0007669"/>
    <property type="project" value="UniProtKB-KW"/>
</dbReference>
<keyword evidence="3" id="KW-0645">Protease</keyword>
<dbReference type="Pfam" id="PF05193">
    <property type="entry name" value="Peptidase_M16_C"/>
    <property type="match status" value="2"/>
</dbReference>
<keyword evidence="5" id="KW-0378">Hydrolase</keyword>
<dbReference type="InterPro" id="IPR011249">
    <property type="entry name" value="Metalloenz_LuxS/M16"/>
</dbReference>
<sequence length="1478" mass="163680">MTLALLCLSLAHYAQAGQVQQAPLSPAKAAASVPVRDTLQQDPSLVVGKLDNGLTYYIRPTAEPKGRASVRLYVKTGSLNEDESNKGISHFIEHLEFNGSRNFKRGELIPNMQRLGLGFGGDANAYTGFLQTVYMLDLPKLDEETVDFAMKVMRDFADGATLEADAIDKERGIIMSELKVRDSTSYRVLKQQMDFLLNGSKVAQYMPIGEEEFIMNGQRDKFLDYYGKHYIPGRMSVVISGDITPEQGKQWVEKYFGSMEAKEDNFKQELGALKDMGLAARVFKDPEGSNASVSIQMISPFAEKPDTVEQRLEDMPLEMAFSMLNRRLERMLEKAECPYIKAGAGKGDMLRVADMVSISSATNPDKWKPTLEAIEQEMRRACEYGFQPEELEEAKASMLNGLNDAVRSWPTVTSSRIAKGIVSTLDDNTVFTAPEEDLRVVNKGFATLTPELCHAALKKAWDADKARIVVSGKLGDDATDEAVMKAYKDSQQVPVQAYKSEGSKAFAYDDCGTPGKVAARQEIADLGITQLTLSNGVKVNLKPTDFSKNSISVKAQIDGGVKSMPKDRAGLWVLAPVIMGGGGLEKHSSNDLQRLLAGRTVGVGFDLDDKHFSLGGSTKMNDLELQLKLLVANILHPGYRPEAEVQFRRMIDLLYAQLAHDPDGVFQQKVPAYLYRNDVRLSFPEKEQLSARTSDQVREWLTPYLQNAPMEVTLTGDFKVDDVIPLLEKTIGAMPQRKTEFAKYSGADVTLDMAPWGETKTFEYPSSIDRTIVAQVRPCGDGMDKKRNRRLNVLKSVLRERLFDGIRAKLGEAYSPSVDLDLNPTYKDAARMIINCPGVKRNHDKVRAAINIISTELGRGQITEKEFECAIRPIITAAEKALRTNGYWMGVAADSQSEPENIELARNLINDLKSITLDELNVLAKEVFGNDKATGISIMPDMGGTKEVAPKAGESGKPQAADADTAAPAAMVPVAYCSMSKADADYVVAISGKTAQDPAWKHVADTLVTKHGGTLVVLDGDVTSGSDKLKKMAPRYLAIVGKPEELSRPVVTHYHRLTREFDADPFGDCIWGMVTGYTAADAQRIADAKEPLIIKRGGGTTNIDASRFEKSMCITDWKPFHVLEQEGYKEPTDIQYGEKGRLGVQSDKVLVDTPEGRKLVKEGMVHKFVEFMEKDKPQLLVTSSHATQYNLEMPFEVGLIVSSDNKFHILKRQDRSAYASLLSGVLFGADETKLKQFLDTKHFETIKPDQEPKVWLAAGNCLFGDVKNTKNSMAVTALSGYGCNQATGYTVPSWYGKSGWGTLGLFFNNHDASNLAEAWYLNNQFILDRTIREFPKLMNVQFNGVDINTSLRQDQEFIKGIVQAGYGMGQDPLGLVHDRDVMAFYGDPKWVARLDESHAKSPWHVTWQKNGLTVTANRDQKGEFAVWLPARTDYKSATVTVNGQEKPIGEIGVLTNDFILLRELDLKKGEKAEIRMKK</sequence>
<evidence type="ECO:0000313" key="12">
    <source>
        <dbReference type="Proteomes" id="UP000176204"/>
    </source>
</evidence>
<evidence type="ECO:0000256" key="5">
    <source>
        <dbReference type="ARBA" id="ARBA00022801"/>
    </source>
</evidence>
<dbReference type="PANTHER" id="PTHR43690:SF17">
    <property type="entry name" value="PROTEIN YHJJ"/>
    <property type="match status" value="1"/>
</dbReference>
<dbReference type="InterPro" id="IPR007863">
    <property type="entry name" value="Peptidase_M16_C"/>
</dbReference>
<feature type="signal peptide" evidence="8">
    <location>
        <begin position="1"/>
        <end position="16"/>
    </location>
</feature>
<dbReference type="Pfam" id="PF00675">
    <property type="entry name" value="Peptidase_M16"/>
    <property type="match status" value="1"/>
</dbReference>
<evidence type="ECO:0000256" key="7">
    <source>
        <dbReference type="ARBA" id="ARBA00023049"/>
    </source>
</evidence>
<evidence type="ECO:0000256" key="4">
    <source>
        <dbReference type="ARBA" id="ARBA00022723"/>
    </source>
</evidence>
<name>A0A1C7PDI9_9BACT</name>
<keyword evidence="4" id="KW-0479">Metal-binding</keyword>
<dbReference type="Gene3D" id="3.30.830.10">
    <property type="entry name" value="Metalloenzyme, LuxS/M16 peptidase-like"/>
    <property type="match status" value="4"/>
</dbReference>
<evidence type="ECO:0000256" key="3">
    <source>
        <dbReference type="ARBA" id="ARBA00022670"/>
    </source>
</evidence>
<dbReference type="InterPro" id="IPR011765">
    <property type="entry name" value="Pept_M16_N"/>
</dbReference>
<dbReference type="GO" id="GO:0046872">
    <property type="term" value="F:metal ion binding"/>
    <property type="evidence" value="ECO:0007669"/>
    <property type="project" value="UniProtKB-KW"/>
</dbReference>
<keyword evidence="8" id="KW-0732">Signal</keyword>
<dbReference type="InterPro" id="IPR001431">
    <property type="entry name" value="Pept_M16_Zn_BS"/>
</dbReference>
<dbReference type="SUPFAM" id="SSF63411">
    <property type="entry name" value="LuxS/MPP-like metallohydrolase"/>
    <property type="match status" value="4"/>
</dbReference>
<evidence type="ECO:0000259" key="9">
    <source>
        <dbReference type="Pfam" id="PF00675"/>
    </source>
</evidence>
<evidence type="ECO:0000259" key="10">
    <source>
        <dbReference type="Pfam" id="PF05193"/>
    </source>
</evidence>
<dbReference type="PATRIC" id="fig|1679444.3.peg.1905"/>
<evidence type="ECO:0000256" key="8">
    <source>
        <dbReference type="SAM" id="SignalP"/>
    </source>
</evidence>
<keyword evidence="7" id="KW-0482">Metalloprotease</keyword>
<dbReference type="GO" id="GO:0004222">
    <property type="term" value="F:metalloendopeptidase activity"/>
    <property type="evidence" value="ECO:0007669"/>
    <property type="project" value="InterPro"/>
</dbReference>
<feature type="domain" description="Peptidase M16 N-terminal" evidence="9">
    <location>
        <begin position="63"/>
        <end position="189"/>
    </location>
</feature>
<reference evidence="12" key="1">
    <citation type="submission" date="2016-09" db="EMBL/GenBank/DDBJ databases">
        <authorList>
            <person name="Koehorst J."/>
        </authorList>
    </citation>
    <scope>NUCLEOTIDE SEQUENCE [LARGE SCALE GENOMIC DNA]</scope>
</reference>
<protein>
    <submittedName>
        <fullName evidence="11">Peptidase m16 domain</fullName>
    </submittedName>
</protein>
<feature type="chain" id="PRO_5014266528" evidence="8">
    <location>
        <begin position="17"/>
        <end position="1478"/>
    </location>
</feature>
<keyword evidence="6" id="KW-0862">Zinc</keyword>
<dbReference type="InterPro" id="IPR050626">
    <property type="entry name" value="Peptidase_M16"/>
</dbReference>
<gene>
    <name evidence="11" type="ORF">PYTT_1928</name>
</gene>
<dbReference type="STRING" id="1679444.PYTT_1928"/>
<dbReference type="KEGG" id="agl:PYTT_1928"/>
<dbReference type="PROSITE" id="PS00143">
    <property type="entry name" value="INSULINASE"/>
    <property type="match status" value="1"/>
</dbReference>